<dbReference type="PANTHER" id="PTHR33885">
    <property type="entry name" value="PHAGE SHOCK PROTEIN C"/>
    <property type="match status" value="1"/>
</dbReference>
<feature type="transmembrane region" description="Helical" evidence="6">
    <location>
        <begin position="231"/>
        <end position="254"/>
    </location>
</feature>
<evidence type="ECO:0000256" key="2">
    <source>
        <dbReference type="ARBA" id="ARBA00022475"/>
    </source>
</evidence>
<dbReference type="PANTHER" id="PTHR33885:SF3">
    <property type="entry name" value="PHAGE SHOCK PROTEIN C"/>
    <property type="match status" value="1"/>
</dbReference>
<dbReference type="Pfam" id="PF22571">
    <property type="entry name" value="LiaI-LiaF-TM_PspC"/>
    <property type="match status" value="1"/>
</dbReference>
<reference evidence="9" key="2">
    <citation type="journal article" date="2021" name="PeerJ">
        <title>Extensive microbial diversity within the chicken gut microbiome revealed by metagenomics and culture.</title>
        <authorList>
            <person name="Gilroy R."/>
            <person name="Ravi A."/>
            <person name="Getino M."/>
            <person name="Pursley I."/>
            <person name="Horton D.L."/>
            <person name="Alikhan N.F."/>
            <person name="Baker D."/>
            <person name="Gharbi K."/>
            <person name="Hall N."/>
            <person name="Watson M."/>
            <person name="Adriaenssens E.M."/>
            <person name="Foster-Nyarko E."/>
            <person name="Jarju S."/>
            <person name="Secka A."/>
            <person name="Antonio M."/>
            <person name="Oren A."/>
            <person name="Chaudhuri R.R."/>
            <person name="La Ragione R."/>
            <person name="Hildebrand F."/>
            <person name="Pallen M.J."/>
        </authorList>
    </citation>
    <scope>NUCLEOTIDE SEQUENCE</scope>
    <source>
        <strain evidence="9">ChiHjej13B12-12457</strain>
    </source>
</reference>
<dbReference type="Proteomes" id="UP000886744">
    <property type="component" value="Unassembled WGS sequence"/>
</dbReference>
<feature type="transmembrane region" description="Helical" evidence="6">
    <location>
        <begin position="274"/>
        <end position="303"/>
    </location>
</feature>
<feature type="transmembrane region" description="Helical" evidence="6">
    <location>
        <begin position="147"/>
        <end position="166"/>
    </location>
</feature>
<evidence type="ECO:0000313" key="9">
    <source>
        <dbReference type="EMBL" id="HIR62590.1"/>
    </source>
</evidence>
<comment type="caution">
    <text evidence="9">The sequence shown here is derived from an EMBL/GenBank/DDBJ whole genome shotgun (WGS) entry which is preliminary data.</text>
</comment>
<keyword evidence="5 6" id="KW-0472">Membrane</keyword>
<evidence type="ECO:0000256" key="4">
    <source>
        <dbReference type="ARBA" id="ARBA00022989"/>
    </source>
</evidence>
<evidence type="ECO:0000259" key="7">
    <source>
        <dbReference type="Pfam" id="PF04024"/>
    </source>
</evidence>
<gene>
    <name evidence="9" type="ORF">IAC94_03585</name>
</gene>
<sequence length="503" mass="56703">MQQVVKVSIGNIAFTLDKDAHGLMEDYLDSLKSHYRGSANCGEILSEIESRIAELLTDRGYRDKVVPAEAVQEIINILGRPEDFDSEAENGDQPRNKKRVFRDPDNKILGGVCGGLGAYFSVDPLIFRIAFAVWVFFFFWLEIFEDWGWGMSVMGMFAYVILWISMPEARTVEQRYSMKGGSVSLKNIQKTVEREAREVSSRFGKGVREGVRSTGGFWKALGRGIEMCMGILLLLIGMAGTAATVLAAFGLGIWNGLYAFGTSWFLSLISDTPVWATTLISILVCIVAILPFIGMLYGGIMLLFRLKAPRWRPGLIIFILWVVSLLGLIGVSLGSLSTIRSMDTQVKRAQLPAADTLYIEFTGASQWKDYDVLIDANHVSYDLLYMGKDSGEPFLVVYPDIHLNRHDDDGTLRSYARYITEGMRLEQMARKDSTTFWTLDGQTLRLDPIIFSSDAHVTDIERRVSLNIGKYTKVIVREPVHHEFDGYFDFCSNRFLRIVEELD</sequence>
<protein>
    <submittedName>
        <fullName evidence="9">PspC domain-containing protein</fullName>
    </submittedName>
</protein>
<proteinExistence type="predicted"/>
<evidence type="ECO:0000256" key="3">
    <source>
        <dbReference type="ARBA" id="ARBA00022692"/>
    </source>
</evidence>
<evidence type="ECO:0000256" key="1">
    <source>
        <dbReference type="ARBA" id="ARBA00004162"/>
    </source>
</evidence>
<dbReference type="InterPro" id="IPR007168">
    <property type="entry name" value="Phageshock_PspC_N"/>
</dbReference>
<dbReference type="EMBL" id="DVHI01000045">
    <property type="protein sequence ID" value="HIR62590.1"/>
    <property type="molecule type" value="Genomic_DNA"/>
</dbReference>
<evidence type="ECO:0000313" key="10">
    <source>
        <dbReference type="Proteomes" id="UP000886744"/>
    </source>
</evidence>
<comment type="subcellular location">
    <subcellularLocation>
        <location evidence="1">Cell membrane</location>
        <topology evidence="1">Single-pass membrane protein</topology>
    </subcellularLocation>
</comment>
<keyword evidence="2" id="KW-1003">Cell membrane</keyword>
<dbReference type="GO" id="GO:0005886">
    <property type="term" value="C:plasma membrane"/>
    <property type="evidence" value="ECO:0007669"/>
    <property type="project" value="UniProtKB-SubCell"/>
</dbReference>
<organism evidence="9 10">
    <name type="scientific">Candidatus Coprenecus avistercoris</name>
    <dbReference type="NCBI Taxonomy" id="2840730"/>
    <lineage>
        <taxon>Bacteria</taxon>
        <taxon>Pseudomonadati</taxon>
        <taxon>Bacteroidota</taxon>
        <taxon>Bacteroidia</taxon>
        <taxon>Bacteroidales</taxon>
        <taxon>Rikenellaceae</taxon>
        <taxon>Rikenellaceae incertae sedis</taxon>
        <taxon>Candidatus Coprenecus</taxon>
    </lineage>
</organism>
<evidence type="ECO:0000256" key="6">
    <source>
        <dbReference type="SAM" id="Phobius"/>
    </source>
</evidence>
<keyword evidence="4 6" id="KW-1133">Transmembrane helix</keyword>
<name>A0A9D1J6G1_9BACT</name>
<feature type="domain" description="Phage shock protein PspC N-terminal" evidence="7">
    <location>
        <begin position="98"/>
        <end position="169"/>
    </location>
</feature>
<keyword evidence="3 6" id="KW-0812">Transmembrane</keyword>
<dbReference type="Pfam" id="PF04024">
    <property type="entry name" value="PspC"/>
    <property type="match status" value="1"/>
</dbReference>
<feature type="domain" description="PspC-related transmembrane region" evidence="8">
    <location>
        <begin position="201"/>
        <end position="330"/>
    </location>
</feature>
<dbReference type="InterPro" id="IPR054321">
    <property type="entry name" value="PspC-rel_TM"/>
</dbReference>
<evidence type="ECO:0000259" key="8">
    <source>
        <dbReference type="Pfam" id="PF22571"/>
    </source>
</evidence>
<accession>A0A9D1J6G1</accession>
<dbReference type="AlphaFoldDB" id="A0A9D1J6G1"/>
<dbReference type="InterPro" id="IPR052027">
    <property type="entry name" value="PspC"/>
</dbReference>
<feature type="transmembrane region" description="Helical" evidence="6">
    <location>
        <begin position="315"/>
        <end position="336"/>
    </location>
</feature>
<evidence type="ECO:0000256" key="5">
    <source>
        <dbReference type="ARBA" id="ARBA00023136"/>
    </source>
</evidence>
<reference evidence="9" key="1">
    <citation type="submission" date="2020-10" db="EMBL/GenBank/DDBJ databases">
        <authorList>
            <person name="Gilroy R."/>
        </authorList>
    </citation>
    <scope>NUCLEOTIDE SEQUENCE</scope>
    <source>
        <strain evidence="9">ChiHjej13B12-12457</strain>
    </source>
</reference>